<keyword evidence="3 5" id="KW-1133">Transmembrane helix</keyword>
<feature type="transmembrane region" description="Helical" evidence="5">
    <location>
        <begin position="157"/>
        <end position="184"/>
    </location>
</feature>
<dbReference type="Pfam" id="PF02931">
    <property type="entry name" value="Neur_chan_LBD"/>
    <property type="match status" value="1"/>
</dbReference>
<feature type="transmembrane region" description="Helical" evidence="5">
    <location>
        <begin position="287"/>
        <end position="313"/>
    </location>
</feature>
<reference evidence="8" key="1">
    <citation type="submission" date="2024-02" db="UniProtKB">
        <authorList>
            <consortium name="WormBaseParasite"/>
        </authorList>
    </citation>
    <scope>IDENTIFICATION</scope>
</reference>
<dbReference type="GO" id="GO:0004888">
    <property type="term" value="F:transmembrane signaling receptor activity"/>
    <property type="evidence" value="ECO:0007669"/>
    <property type="project" value="InterPro"/>
</dbReference>
<dbReference type="InterPro" id="IPR036734">
    <property type="entry name" value="Neur_chan_lig-bd_sf"/>
</dbReference>
<dbReference type="GO" id="GO:0005230">
    <property type="term" value="F:extracellular ligand-gated monoatomic ion channel activity"/>
    <property type="evidence" value="ECO:0007669"/>
    <property type="project" value="InterPro"/>
</dbReference>
<dbReference type="InterPro" id="IPR006201">
    <property type="entry name" value="Neur_channel"/>
</dbReference>
<feature type="domain" description="Neurotransmitter-gated ion-channel ligand-binding" evidence="6">
    <location>
        <begin position="25"/>
        <end position="122"/>
    </location>
</feature>
<dbReference type="Gene3D" id="1.20.58.390">
    <property type="entry name" value="Neurotransmitter-gated ion-channel transmembrane domain"/>
    <property type="match status" value="1"/>
</dbReference>
<dbReference type="InterPro" id="IPR036719">
    <property type="entry name" value="Neuro-gated_channel_TM_sf"/>
</dbReference>
<accession>A0AAF3FR73</accession>
<dbReference type="GO" id="GO:0016020">
    <property type="term" value="C:membrane"/>
    <property type="evidence" value="ECO:0007669"/>
    <property type="project" value="UniProtKB-SubCell"/>
</dbReference>
<evidence type="ECO:0000313" key="7">
    <source>
        <dbReference type="Proteomes" id="UP000887575"/>
    </source>
</evidence>
<evidence type="ECO:0000259" key="6">
    <source>
        <dbReference type="Pfam" id="PF02931"/>
    </source>
</evidence>
<feature type="transmembrane region" description="Helical" evidence="5">
    <location>
        <begin position="190"/>
        <end position="208"/>
    </location>
</feature>
<evidence type="ECO:0000256" key="4">
    <source>
        <dbReference type="ARBA" id="ARBA00023136"/>
    </source>
</evidence>
<evidence type="ECO:0000256" key="5">
    <source>
        <dbReference type="SAM" id="Phobius"/>
    </source>
</evidence>
<evidence type="ECO:0000313" key="8">
    <source>
        <dbReference type="WBParaSite" id="MBELARI_LOCUS9742"/>
    </source>
</evidence>
<comment type="subcellular location">
    <subcellularLocation>
        <location evidence="1">Membrane</location>
        <topology evidence="1">Multi-pass membrane protein</topology>
    </subcellularLocation>
</comment>
<organism evidence="7 8">
    <name type="scientific">Mesorhabditis belari</name>
    <dbReference type="NCBI Taxonomy" id="2138241"/>
    <lineage>
        <taxon>Eukaryota</taxon>
        <taxon>Metazoa</taxon>
        <taxon>Ecdysozoa</taxon>
        <taxon>Nematoda</taxon>
        <taxon>Chromadorea</taxon>
        <taxon>Rhabditida</taxon>
        <taxon>Rhabditina</taxon>
        <taxon>Rhabditomorpha</taxon>
        <taxon>Rhabditoidea</taxon>
        <taxon>Rhabditidae</taxon>
        <taxon>Mesorhabditinae</taxon>
        <taxon>Mesorhabditis</taxon>
    </lineage>
</organism>
<feature type="transmembrane region" description="Helical" evidence="5">
    <location>
        <begin position="220"/>
        <end position="243"/>
    </location>
</feature>
<dbReference type="Gene3D" id="2.70.170.10">
    <property type="entry name" value="Neurotransmitter-gated ion-channel ligand-binding domain"/>
    <property type="match status" value="1"/>
</dbReference>
<dbReference type="PANTHER" id="PTHR18945">
    <property type="entry name" value="NEUROTRANSMITTER GATED ION CHANNEL"/>
    <property type="match status" value="1"/>
</dbReference>
<dbReference type="WBParaSite" id="MBELARI_LOCUS9742">
    <property type="protein sequence ID" value="MBELARI_LOCUS9742"/>
    <property type="gene ID" value="MBELARI_LOCUS9742"/>
</dbReference>
<evidence type="ECO:0000256" key="3">
    <source>
        <dbReference type="ARBA" id="ARBA00022989"/>
    </source>
</evidence>
<dbReference type="InterPro" id="IPR006202">
    <property type="entry name" value="Neur_chan_lig-bd"/>
</dbReference>
<dbReference type="InterPro" id="IPR038050">
    <property type="entry name" value="Neuro_actylchol_rec"/>
</dbReference>
<sequence>MDSKFTKFKSGFLLNFPETVNDGERMKLCCTAIIKWQDPRLIYNPIDYENDTIYLPAQLLWTPRFSVYNSMETRRLFEGFENDVEIEPNGVITLRIIQFTKAVCEVQVERLPFDTQYCGLEITYPLQVDKYYALHGIIDRRADCRVTFTAQLKRKTFYFIVVIIIPSVLVSSFTVTGILLPAAHEAGSDLFQVGMSAMLSLSITLSVVADTIPRTAKVPLIACFVLCCLGTVAAAVALGLALIQLKKRSIKRGCLPAIFYVMAFSLPPTKKSEKDNGTKESLSMRKVISRLYMISFTLLQLILIASLVVFFSYSWKTQVRGKRLFTSDIMAEVGNSNVGNLAS</sequence>
<keyword evidence="2 5" id="KW-0812">Transmembrane</keyword>
<name>A0AAF3FR73_9BILA</name>
<proteinExistence type="predicted"/>
<dbReference type="Proteomes" id="UP000887575">
    <property type="component" value="Unassembled WGS sequence"/>
</dbReference>
<dbReference type="SUPFAM" id="SSF90112">
    <property type="entry name" value="Neurotransmitter-gated ion-channel transmembrane pore"/>
    <property type="match status" value="1"/>
</dbReference>
<dbReference type="SUPFAM" id="SSF63712">
    <property type="entry name" value="Nicotinic receptor ligand binding domain-like"/>
    <property type="match status" value="1"/>
</dbReference>
<keyword evidence="4 5" id="KW-0472">Membrane</keyword>
<keyword evidence="7" id="KW-1185">Reference proteome</keyword>
<dbReference type="AlphaFoldDB" id="A0AAF3FR73"/>
<evidence type="ECO:0000256" key="2">
    <source>
        <dbReference type="ARBA" id="ARBA00022692"/>
    </source>
</evidence>
<protein>
    <recommendedName>
        <fullName evidence="6">Neurotransmitter-gated ion-channel ligand-binding domain-containing protein</fullName>
    </recommendedName>
</protein>
<evidence type="ECO:0000256" key="1">
    <source>
        <dbReference type="ARBA" id="ARBA00004141"/>
    </source>
</evidence>